<dbReference type="PROSITE" id="PS51257">
    <property type="entry name" value="PROKAR_LIPOPROTEIN"/>
    <property type="match status" value="1"/>
</dbReference>
<feature type="domain" description="GH18" evidence="4">
    <location>
        <begin position="37"/>
        <end position="373"/>
    </location>
</feature>
<dbReference type="Gene3D" id="3.20.20.80">
    <property type="entry name" value="Glycosidases"/>
    <property type="match status" value="2"/>
</dbReference>
<sequence>MNTSKHLTILLALFWAACSPKETTTQESSTAASDESLDIIAYYSGNGADISKYPIEKLDQIIYSFLHLKGNKLAIDNVEDSVFLLQITALKKQYPDLKVLVSLGGWGGCETCSPVFETEENRQAFAVSVVDILKTYDADGIDLDWEYPGIEGFPGHAYKPEDKQNFTALVRAIRTAMGNDYELSFAAGGFKKFLTESVEWDKVMPLLDRVNLMSYDLINGYSTETGHHTALYANPNQEVSTDFAVQYLDAIGVPLSKVVIGAAFYARIWENVPAENKGLYQSGTFLKGIGYLDLDSTLSADNGFEIYWDSTTHAPYAYSETLRQFVTYDNSQSLAAKVQYAKNKKLGGIMFWELMNDKKEDGLLDALYKATNK</sequence>
<dbReference type="PANTHER" id="PTHR11177:SF317">
    <property type="entry name" value="CHITINASE 12-RELATED"/>
    <property type="match status" value="1"/>
</dbReference>
<reference evidence="5" key="1">
    <citation type="submission" date="2022-10" db="EMBL/GenBank/DDBJ databases">
        <title>Comparative genomics and taxonomic characterization of three novel marine species of genus Reichenbachiella exhibiting antioxidant and polysaccharide degradation activities.</title>
        <authorList>
            <person name="Muhammad N."/>
            <person name="Lee Y.-J."/>
            <person name="Ko J."/>
            <person name="Kim S.-G."/>
        </authorList>
    </citation>
    <scope>NUCLEOTIDE SEQUENCE</scope>
    <source>
        <strain evidence="5">Wsw4-B4</strain>
    </source>
</reference>
<dbReference type="RefSeq" id="WP_263051311.1">
    <property type="nucleotide sequence ID" value="NZ_CP106735.1"/>
</dbReference>
<dbReference type="InterPro" id="IPR050314">
    <property type="entry name" value="Glycosyl_Hydrlase_18"/>
</dbReference>
<dbReference type="InterPro" id="IPR011583">
    <property type="entry name" value="Chitinase_II/V-like_cat"/>
</dbReference>
<gene>
    <name evidence="5" type="ORF">N7E81_00455</name>
</gene>
<evidence type="ECO:0000313" key="6">
    <source>
        <dbReference type="Proteomes" id="UP001062165"/>
    </source>
</evidence>
<dbReference type="SUPFAM" id="SSF51445">
    <property type="entry name" value="(Trans)glycosidases"/>
    <property type="match status" value="1"/>
</dbReference>
<keyword evidence="6" id="KW-1185">Reference proteome</keyword>
<accession>A0ABY6D6W8</accession>
<keyword evidence="3" id="KW-0119">Carbohydrate metabolism</keyword>
<dbReference type="InterPro" id="IPR029070">
    <property type="entry name" value="Chitinase_insertion_sf"/>
</dbReference>
<dbReference type="Gene3D" id="3.10.50.10">
    <property type="match status" value="1"/>
</dbReference>
<dbReference type="Proteomes" id="UP001062165">
    <property type="component" value="Chromosome"/>
</dbReference>
<dbReference type="InterPro" id="IPR017853">
    <property type="entry name" value="GH"/>
</dbReference>
<dbReference type="SMART" id="SM00636">
    <property type="entry name" value="Glyco_18"/>
    <property type="match status" value="1"/>
</dbReference>
<dbReference type="Pfam" id="PF00704">
    <property type="entry name" value="Glyco_hydro_18"/>
    <property type="match status" value="1"/>
</dbReference>
<name>A0ABY6D6W8_9BACT</name>
<dbReference type="EC" id="3.2.1.14" evidence="2"/>
<dbReference type="CDD" id="cd06548">
    <property type="entry name" value="GH18_chitinase"/>
    <property type="match status" value="1"/>
</dbReference>
<dbReference type="GO" id="GO:0016787">
    <property type="term" value="F:hydrolase activity"/>
    <property type="evidence" value="ECO:0007669"/>
    <property type="project" value="UniProtKB-KW"/>
</dbReference>
<dbReference type="PROSITE" id="PS51910">
    <property type="entry name" value="GH18_2"/>
    <property type="match status" value="1"/>
</dbReference>
<evidence type="ECO:0000259" key="4">
    <source>
        <dbReference type="PROSITE" id="PS51910"/>
    </source>
</evidence>
<dbReference type="InterPro" id="IPR001223">
    <property type="entry name" value="Glyco_hydro18_cat"/>
</dbReference>
<dbReference type="PANTHER" id="PTHR11177">
    <property type="entry name" value="CHITINASE"/>
    <property type="match status" value="1"/>
</dbReference>
<evidence type="ECO:0000256" key="2">
    <source>
        <dbReference type="ARBA" id="ARBA00012729"/>
    </source>
</evidence>
<organism evidence="5 6">
    <name type="scientific">Reichenbachiella carrageenanivorans</name>
    <dbReference type="NCBI Taxonomy" id="2979869"/>
    <lineage>
        <taxon>Bacteria</taxon>
        <taxon>Pseudomonadati</taxon>
        <taxon>Bacteroidota</taxon>
        <taxon>Cytophagia</taxon>
        <taxon>Cytophagales</taxon>
        <taxon>Reichenbachiellaceae</taxon>
        <taxon>Reichenbachiella</taxon>
    </lineage>
</organism>
<keyword evidence="3" id="KW-0146">Chitin degradation</keyword>
<comment type="catalytic activity">
    <reaction evidence="1">
        <text>Random endo-hydrolysis of N-acetyl-beta-D-glucosaminide (1-&gt;4)-beta-linkages in chitin and chitodextrins.</text>
        <dbReference type="EC" id="3.2.1.14"/>
    </reaction>
</comment>
<keyword evidence="5" id="KW-0378">Hydrolase</keyword>
<evidence type="ECO:0000313" key="5">
    <source>
        <dbReference type="EMBL" id="UXX79580.1"/>
    </source>
</evidence>
<dbReference type="EMBL" id="CP106735">
    <property type="protein sequence ID" value="UXX79580.1"/>
    <property type="molecule type" value="Genomic_DNA"/>
</dbReference>
<dbReference type="SUPFAM" id="SSF54556">
    <property type="entry name" value="Chitinase insertion domain"/>
    <property type="match status" value="1"/>
</dbReference>
<evidence type="ECO:0000256" key="3">
    <source>
        <dbReference type="ARBA" id="ARBA00023024"/>
    </source>
</evidence>
<proteinExistence type="predicted"/>
<protein>
    <recommendedName>
        <fullName evidence="2">chitinase</fullName>
        <ecNumber evidence="2">3.2.1.14</ecNumber>
    </recommendedName>
</protein>
<keyword evidence="3" id="KW-0624">Polysaccharide degradation</keyword>
<evidence type="ECO:0000256" key="1">
    <source>
        <dbReference type="ARBA" id="ARBA00000822"/>
    </source>
</evidence>